<proteinExistence type="predicted"/>
<organism evidence="1 2">
    <name type="scientific">Rhodoblastus acidophilus</name>
    <name type="common">Rhodopseudomonas acidophila</name>
    <dbReference type="NCBI Taxonomy" id="1074"/>
    <lineage>
        <taxon>Bacteria</taxon>
        <taxon>Pseudomonadati</taxon>
        <taxon>Pseudomonadota</taxon>
        <taxon>Alphaproteobacteria</taxon>
        <taxon>Hyphomicrobiales</taxon>
        <taxon>Rhodoblastaceae</taxon>
        <taxon>Rhodoblastus</taxon>
    </lineage>
</organism>
<evidence type="ECO:0000313" key="1">
    <source>
        <dbReference type="EMBL" id="SNB74176.1"/>
    </source>
</evidence>
<keyword evidence="2" id="KW-1185">Reference proteome</keyword>
<sequence>MSNELFSEFKNAVSELAEAELLAEVARPQRLLIASDHVGARTLDVAYAPFDHVNLGADIVIVGITPGRHQMQNALLEARRCLKAGLSDEAAKSAAKVFASFSGPMRTNLVSMLDSVGVNQALGLSSTATLWGADAARVHFTSALRYPVFIDNENYSGAPSMLATPLLKKQLMQWFATEMEALPNAVFVPLGPKVTEAVEVVASKLGIGSARILSGLPHPSGANAERIAFFLGRKKRADVSAKVDADRLLACRAELETKIGSWR</sequence>
<reference evidence="2" key="1">
    <citation type="submission" date="2017-06" db="EMBL/GenBank/DDBJ databases">
        <authorList>
            <person name="Varghese N."/>
            <person name="Submissions S."/>
        </authorList>
    </citation>
    <scope>NUCLEOTIDE SEQUENCE [LARGE SCALE GENOMIC DNA]</scope>
    <source>
        <strain evidence="2">DSM 137</strain>
    </source>
</reference>
<evidence type="ECO:0000313" key="2">
    <source>
        <dbReference type="Proteomes" id="UP000198418"/>
    </source>
</evidence>
<dbReference type="Proteomes" id="UP000198418">
    <property type="component" value="Unassembled WGS sequence"/>
</dbReference>
<accession>A0A212RP17</accession>
<dbReference type="OrthoDB" id="573462at2"/>
<protein>
    <submittedName>
        <fullName evidence="1">Uracil DNA glycosylase superfamily protein</fullName>
    </submittedName>
</protein>
<dbReference type="EMBL" id="FYDG01000006">
    <property type="protein sequence ID" value="SNB74176.1"/>
    <property type="molecule type" value="Genomic_DNA"/>
</dbReference>
<gene>
    <name evidence="1" type="ORF">SAMN06265338_1062</name>
</gene>
<name>A0A212RP17_RHOAC</name>
<dbReference type="AlphaFoldDB" id="A0A212RP17"/>
<dbReference type="RefSeq" id="WP_088521029.1">
    <property type="nucleotide sequence ID" value="NZ_FYDG01000006.1"/>
</dbReference>